<sequence length="396" mass="47384">MLNEHLNTFLLGNHLKLLSMRVHQGGYLWEVQKLRSECPCLRCGSVKTVKSGKCTTTVRDESVRTVVLWLKIHKHRMYCKDCKKTFTEPVPGIWPRRRTTQRFRNAIAKACGTSKDLATVSRNHRVSHGFVYKICYEQLEVKLREHKQKKWPEVIGLDEHFFRRKKGITEFVSVFTDLKKKKMFEMAHGKDRNSLEEQLRDMPGRENVKVVVIDMSSSYRSFVKRFFPNAMIVADKFHVLRLLTPSIMKAGKEIHGHRQELSTRRKLLCSRKNLDYFVRVDIDRYLKDHHKLNELYRWKERLFEFYRVKGFSRASIAFHRLLSDMERSSLDEVQRLLRTFKRWKHEIIRYFENGYTNGFTERMNGTGKLVQRRAFGYRNFKNYRLRVLTACLFRNF</sequence>
<dbReference type="InterPro" id="IPR002560">
    <property type="entry name" value="Transposase_DDE"/>
</dbReference>
<dbReference type="NCBIfam" id="NF033550">
    <property type="entry name" value="transpos_ISL3"/>
    <property type="match status" value="1"/>
</dbReference>
<dbReference type="Pfam" id="PF01610">
    <property type="entry name" value="DDE_Tnp_ISL3"/>
    <property type="match status" value="1"/>
</dbReference>
<evidence type="ECO:0000259" key="1">
    <source>
        <dbReference type="Pfam" id="PF01610"/>
    </source>
</evidence>
<dbReference type="PANTHER" id="PTHR33498">
    <property type="entry name" value="TRANSPOSASE FOR INSERTION SEQUENCE ELEMENT IS1557"/>
    <property type="match status" value="1"/>
</dbReference>
<dbReference type="AlphaFoldDB" id="A0A150WTE3"/>
<feature type="domain" description="Transposase IS204/IS1001/IS1096/IS1165 DDE" evidence="1">
    <location>
        <begin position="155"/>
        <end position="387"/>
    </location>
</feature>
<evidence type="ECO:0000313" key="2">
    <source>
        <dbReference type="EMBL" id="KYG67562.1"/>
    </source>
</evidence>
<organism evidence="2 3">
    <name type="scientific">Bdellovibrio bacteriovorus</name>
    <dbReference type="NCBI Taxonomy" id="959"/>
    <lineage>
        <taxon>Bacteria</taxon>
        <taxon>Pseudomonadati</taxon>
        <taxon>Bdellovibrionota</taxon>
        <taxon>Bdellovibrionia</taxon>
        <taxon>Bdellovibrionales</taxon>
        <taxon>Pseudobdellovibrionaceae</taxon>
        <taxon>Bdellovibrio</taxon>
    </lineage>
</organism>
<dbReference type="OrthoDB" id="1014181at2"/>
<gene>
    <name evidence="2" type="ORF">AZI85_17405</name>
</gene>
<protein>
    <recommendedName>
        <fullName evidence="1">Transposase IS204/IS1001/IS1096/IS1165 DDE domain-containing protein</fullName>
    </recommendedName>
</protein>
<dbReference type="InterPro" id="IPR047951">
    <property type="entry name" value="Transpos_ISL3"/>
</dbReference>
<dbReference type="Proteomes" id="UP000075391">
    <property type="component" value="Unassembled WGS sequence"/>
</dbReference>
<dbReference type="PANTHER" id="PTHR33498:SF1">
    <property type="entry name" value="TRANSPOSASE FOR INSERTION SEQUENCE ELEMENT IS1557"/>
    <property type="match status" value="1"/>
</dbReference>
<evidence type="ECO:0000313" key="3">
    <source>
        <dbReference type="Proteomes" id="UP000075391"/>
    </source>
</evidence>
<reference evidence="2 3" key="1">
    <citation type="submission" date="2016-03" db="EMBL/GenBank/DDBJ databases">
        <authorList>
            <person name="Ploux O."/>
        </authorList>
    </citation>
    <scope>NUCLEOTIDE SEQUENCE [LARGE SCALE GENOMIC DNA]</scope>
    <source>
        <strain evidence="2 3">BER2</strain>
    </source>
</reference>
<name>A0A150WTE3_BDEBC</name>
<comment type="caution">
    <text evidence="2">The sequence shown here is derived from an EMBL/GenBank/DDBJ whole genome shotgun (WGS) entry which is preliminary data.</text>
</comment>
<accession>A0A150WTE3</accession>
<dbReference type="EMBL" id="LUKF01000010">
    <property type="protein sequence ID" value="KYG67562.1"/>
    <property type="molecule type" value="Genomic_DNA"/>
</dbReference>
<proteinExistence type="predicted"/>